<evidence type="ECO:0000256" key="1">
    <source>
        <dbReference type="SAM" id="MobiDB-lite"/>
    </source>
</evidence>
<dbReference type="PRINTS" id="PR00111">
    <property type="entry name" value="ABHYDROLASE"/>
</dbReference>
<feature type="non-terminal residue" evidence="3">
    <location>
        <position position="1"/>
    </location>
</feature>
<dbReference type="PANTHER" id="PTHR11614">
    <property type="entry name" value="PHOSPHOLIPASE-RELATED"/>
    <property type="match status" value="1"/>
</dbReference>
<dbReference type="Proteomes" id="UP000000763">
    <property type="component" value="Chromosome 2"/>
</dbReference>
<sequence>GFRQRKIKEKKNIFSPSRVLPSPSPAMAPPPPPPTATKYFWGDSPEPDEYYASLGLRHAEAYFQSPCGRLFTHSFHPLSAASDGDVKGVVFMSHGYGSDSSWMFQNIAISYARWGYAVFCADLLGHGRSDGVRGYLGDTEAVARAALSFFLSVRRSGAYASLPAFLFGESMGGATTLLAYLRSPPDAGWAGIILSAPLLVFPDDMYPSRVRLFLYGLLFGLADTWAVMPDKRMVGRSIRDPAKLRVIASNPRLYRGSPRVGTMRELARVTALLRESFGEVAAPFLVVHGTDDGVTSPEGSRMLYERAASEDKSLILYDGMYHSLIQGESDENRDRVLADMRAWIDERVRRYGAGAGAAAADGHAEAPAA</sequence>
<evidence type="ECO:0000313" key="4">
    <source>
        <dbReference type="Proteomes" id="UP000000763"/>
    </source>
</evidence>
<dbReference type="AlphaFoldDB" id="Q0E2W9"/>
<dbReference type="KEGG" id="dosa:Os02g0207900"/>
<dbReference type="InterPro" id="IPR022742">
    <property type="entry name" value="Hydrolase_4"/>
</dbReference>
<dbReference type="HOGENOM" id="CLU_026209_0_2_1"/>
<dbReference type="InterPro" id="IPR000073">
    <property type="entry name" value="AB_hydrolase_1"/>
</dbReference>
<dbReference type="FunFam" id="3.40.50.1820:FF:000192">
    <property type="entry name" value="Caffeoylshikimate esterase"/>
    <property type="match status" value="1"/>
</dbReference>
<dbReference type="EMBL" id="AP008208">
    <property type="protein sequence ID" value="BAF08169.2"/>
    <property type="molecule type" value="Genomic_DNA"/>
</dbReference>
<reference evidence="4" key="2">
    <citation type="journal article" date="2008" name="Nucleic Acids Res.">
        <title>The rice annotation project database (RAP-DB): 2008 update.</title>
        <authorList>
            <consortium name="The rice annotation project (RAP)"/>
        </authorList>
    </citation>
    <scope>GENOME REANNOTATION</scope>
    <source>
        <strain evidence="4">cv. Nipponbare</strain>
    </source>
</reference>
<feature type="domain" description="Serine aminopeptidase S33" evidence="2">
    <location>
        <begin position="85"/>
        <end position="327"/>
    </location>
</feature>
<reference evidence="3 4" key="1">
    <citation type="journal article" date="2005" name="Nature">
        <title>The map-based sequence of the rice genome.</title>
        <authorList>
            <consortium name="International rice genome sequencing project (IRGSP)"/>
            <person name="Matsumoto T."/>
            <person name="Wu J."/>
            <person name="Kanamori H."/>
            <person name="Katayose Y."/>
            <person name="Fujisawa M."/>
            <person name="Namiki N."/>
            <person name="Mizuno H."/>
            <person name="Yamamoto K."/>
            <person name="Antonio B.A."/>
            <person name="Baba T."/>
            <person name="Sakata K."/>
            <person name="Nagamura Y."/>
            <person name="Aoki H."/>
            <person name="Arikawa K."/>
            <person name="Arita K."/>
            <person name="Bito T."/>
            <person name="Chiden Y."/>
            <person name="Fujitsuka N."/>
            <person name="Fukunaka R."/>
            <person name="Hamada M."/>
            <person name="Harada C."/>
            <person name="Hayashi A."/>
            <person name="Hijishita S."/>
            <person name="Honda M."/>
            <person name="Hosokawa S."/>
            <person name="Ichikawa Y."/>
            <person name="Idonuma A."/>
            <person name="Iijima M."/>
            <person name="Ikeda M."/>
            <person name="Ikeno M."/>
            <person name="Ito K."/>
            <person name="Ito S."/>
            <person name="Ito T."/>
            <person name="Ito Y."/>
            <person name="Ito Y."/>
            <person name="Iwabuchi A."/>
            <person name="Kamiya K."/>
            <person name="Karasawa W."/>
            <person name="Kurita K."/>
            <person name="Katagiri S."/>
            <person name="Kikuta A."/>
            <person name="Kobayashi H."/>
            <person name="Kobayashi N."/>
            <person name="Machita K."/>
            <person name="Maehara T."/>
            <person name="Masukawa M."/>
            <person name="Mizubayashi T."/>
            <person name="Mukai Y."/>
            <person name="Nagasaki H."/>
            <person name="Nagata Y."/>
            <person name="Naito S."/>
            <person name="Nakashima M."/>
            <person name="Nakama Y."/>
            <person name="Nakamichi Y."/>
            <person name="Nakamura M."/>
            <person name="Meguro A."/>
            <person name="Negishi M."/>
            <person name="Ohta I."/>
            <person name="Ohta T."/>
            <person name="Okamoto M."/>
            <person name="Ono N."/>
            <person name="Saji S."/>
            <person name="Sakaguchi M."/>
            <person name="Sakai K."/>
            <person name="Shibata M."/>
            <person name="Shimokawa T."/>
            <person name="Song J."/>
            <person name="Takazaki Y."/>
            <person name="Terasawa K."/>
            <person name="Tsugane M."/>
            <person name="Tsuji K."/>
            <person name="Ueda S."/>
            <person name="Waki K."/>
            <person name="Yamagata H."/>
            <person name="Yamamoto M."/>
            <person name="Yamamoto S."/>
            <person name="Yamane H."/>
            <person name="Yoshiki S."/>
            <person name="Yoshihara R."/>
            <person name="Yukawa K."/>
            <person name="Zhong H."/>
            <person name="Yano M."/>
            <person name="Yuan Q."/>
            <person name="Ouyang S."/>
            <person name="Liu J."/>
            <person name="Jones K.M."/>
            <person name="Gansberger K."/>
            <person name="Moffat K."/>
            <person name="Hill J."/>
            <person name="Bera J."/>
            <person name="Fadrosh D."/>
            <person name="Jin S."/>
            <person name="Johri S."/>
            <person name="Kim M."/>
            <person name="Overton L."/>
            <person name="Reardon M."/>
            <person name="Tsitrin T."/>
            <person name="Vuong H."/>
            <person name="Weaver B."/>
            <person name="Ciecko A."/>
            <person name="Tallon L."/>
            <person name="Jackson J."/>
            <person name="Pai G."/>
            <person name="Aken S.V."/>
            <person name="Utterback T."/>
            <person name="Reidmuller S."/>
            <person name="Feldblyum T."/>
            <person name="Hsiao J."/>
            <person name="Zismann V."/>
            <person name="Iobst S."/>
            <person name="de Vazeille A.R."/>
            <person name="Buell C.R."/>
            <person name="Ying K."/>
            <person name="Li Y."/>
            <person name="Lu T."/>
            <person name="Huang Y."/>
            <person name="Zhao Q."/>
            <person name="Feng Q."/>
            <person name="Zhang L."/>
            <person name="Zhu J."/>
            <person name="Weng Q."/>
            <person name="Mu J."/>
            <person name="Lu Y."/>
            <person name="Fan D."/>
            <person name="Liu Y."/>
            <person name="Guan J."/>
            <person name="Zhang Y."/>
            <person name="Yu S."/>
            <person name="Liu X."/>
            <person name="Zhang Y."/>
            <person name="Hong G."/>
            <person name="Han B."/>
            <person name="Choisne N."/>
            <person name="Demange N."/>
            <person name="Orjeda G."/>
            <person name="Samain S."/>
            <person name="Cattolico L."/>
            <person name="Pelletier E."/>
            <person name="Couloux A."/>
            <person name="Segurens B."/>
            <person name="Wincker P."/>
            <person name="D'Hont A."/>
            <person name="Scarpelli C."/>
            <person name="Weissenbach J."/>
            <person name="Salanoubat M."/>
            <person name="Quetier F."/>
            <person name="Yu Y."/>
            <person name="Kim H.R."/>
            <person name="Rambo T."/>
            <person name="Currie J."/>
            <person name="Collura K."/>
            <person name="Luo M."/>
            <person name="Yang T."/>
            <person name="Ammiraju J.S.S."/>
            <person name="Engler F."/>
            <person name="Soderlund C."/>
            <person name="Wing R.A."/>
            <person name="Palmer L.E."/>
            <person name="de la Bastide M."/>
            <person name="Spiegel L."/>
            <person name="Nascimento L."/>
            <person name="Zutavern T."/>
            <person name="O'Shaughnessy A."/>
            <person name="Dike S."/>
            <person name="Dedhia N."/>
            <person name="Preston R."/>
            <person name="Balija V."/>
            <person name="McCombie W.R."/>
            <person name="Chow T."/>
            <person name="Chen H."/>
            <person name="Chung M."/>
            <person name="Chen C."/>
            <person name="Shaw J."/>
            <person name="Wu H."/>
            <person name="Hsiao K."/>
            <person name="Chao Y."/>
            <person name="Chu M."/>
            <person name="Cheng C."/>
            <person name="Hour A."/>
            <person name="Lee P."/>
            <person name="Lin S."/>
            <person name="Lin Y."/>
            <person name="Liou J."/>
            <person name="Liu S."/>
            <person name="Hsing Y."/>
            <person name="Raghuvanshi S."/>
            <person name="Mohanty A."/>
            <person name="Bharti A.K."/>
            <person name="Gaur A."/>
            <person name="Gupta V."/>
            <person name="Kumar D."/>
            <person name="Ravi V."/>
            <person name="Vij S."/>
            <person name="Kapur A."/>
            <person name="Khurana P."/>
            <person name="Khurana P."/>
            <person name="Khurana J.P."/>
            <person name="Tyagi A.K."/>
            <person name="Gaikwad K."/>
            <person name="Singh A."/>
            <person name="Dalal V."/>
            <person name="Srivastava S."/>
            <person name="Dixit A."/>
            <person name="Pal A.K."/>
            <person name="Ghazi I.A."/>
            <person name="Yadav M."/>
            <person name="Pandit A."/>
            <person name="Bhargava A."/>
            <person name="Sureshbabu K."/>
            <person name="Batra K."/>
            <person name="Sharma T.R."/>
            <person name="Mohapatra T."/>
            <person name="Singh N.K."/>
            <person name="Messing J."/>
            <person name="Nelson A.B."/>
            <person name="Fuks G."/>
            <person name="Kavchok S."/>
            <person name="Keizer G."/>
            <person name="Linton E."/>
            <person name="Llaca V."/>
            <person name="Song R."/>
            <person name="Tanyolac B."/>
            <person name="Young S."/>
            <person name="Ho-Il K."/>
            <person name="Hahn J.H."/>
            <person name="Sangsakoo G."/>
            <person name="Vanavichit A."/>
            <person name="de Mattos Luiz.A.T."/>
            <person name="Zimmer P.D."/>
            <person name="Malone G."/>
            <person name="Dellagostin O."/>
            <person name="de Oliveira A.C."/>
            <person name="Bevan M."/>
            <person name="Bancroft I."/>
            <person name="Minx P."/>
            <person name="Cordum H."/>
            <person name="Wilson R."/>
            <person name="Cheng Z."/>
            <person name="Jin W."/>
            <person name="Jiang J."/>
            <person name="Leong S.A."/>
            <person name="Iwama H."/>
            <person name="Gojobori T."/>
            <person name="Itoh T."/>
            <person name="Niimura Y."/>
            <person name="Fujii Y."/>
            <person name="Habara T."/>
            <person name="Sakai H."/>
            <person name="Sato Y."/>
            <person name="Wilson G."/>
            <person name="Kumar K."/>
            <person name="McCouch S."/>
            <person name="Juretic N."/>
            <person name="Hoen D."/>
            <person name="Wright S."/>
            <person name="Bruskiewich R."/>
            <person name="Bureau T."/>
            <person name="Miyao A."/>
            <person name="Hirochika H."/>
            <person name="Nishikawa T."/>
            <person name="Kadowaki K."/>
            <person name="Sugiura M."/>
            <person name="Burr B."/>
            <person name="Sasaki T."/>
        </authorList>
    </citation>
    <scope>NUCLEOTIDE SEQUENCE [LARGE SCALE GENOMIC DNA]</scope>
    <source>
        <strain evidence="4">cv. Nipponbare</strain>
    </source>
</reference>
<proteinExistence type="predicted"/>
<feature type="region of interest" description="Disordered" evidence="1">
    <location>
        <begin position="1"/>
        <end position="36"/>
    </location>
</feature>
<accession>Q0E2W9</accession>
<dbReference type="InterPro" id="IPR051044">
    <property type="entry name" value="MAG_DAG_Lipase"/>
</dbReference>
<protein>
    <submittedName>
        <fullName evidence="3">Os02g0207900 protein</fullName>
    </submittedName>
</protein>
<dbReference type="SUPFAM" id="SSF53474">
    <property type="entry name" value="alpha/beta-Hydrolases"/>
    <property type="match status" value="1"/>
</dbReference>
<organism evidence="3 4">
    <name type="scientific">Oryza sativa subsp. japonica</name>
    <name type="common">Rice</name>
    <dbReference type="NCBI Taxonomy" id="39947"/>
    <lineage>
        <taxon>Eukaryota</taxon>
        <taxon>Viridiplantae</taxon>
        <taxon>Streptophyta</taxon>
        <taxon>Embryophyta</taxon>
        <taxon>Tracheophyta</taxon>
        <taxon>Spermatophyta</taxon>
        <taxon>Magnoliopsida</taxon>
        <taxon>Liliopsida</taxon>
        <taxon>Poales</taxon>
        <taxon>Poaceae</taxon>
        <taxon>BOP clade</taxon>
        <taxon>Oryzoideae</taxon>
        <taxon>Oryzeae</taxon>
        <taxon>Oryzinae</taxon>
        <taxon>Oryza</taxon>
        <taxon>Oryza sativa</taxon>
    </lineage>
</organism>
<dbReference type="Pfam" id="PF12146">
    <property type="entry name" value="Hydrolase_4"/>
    <property type="match status" value="1"/>
</dbReference>
<dbReference type="Gene3D" id="3.40.50.1820">
    <property type="entry name" value="alpha/beta hydrolase"/>
    <property type="match status" value="1"/>
</dbReference>
<evidence type="ECO:0000259" key="2">
    <source>
        <dbReference type="Pfam" id="PF12146"/>
    </source>
</evidence>
<dbReference type="InterPro" id="IPR029058">
    <property type="entry name" value="AB_hydrolase_fold"/>
</dbReference>
<feature type="compositionally biased region" description="Pro residues" evidence="1">
    <location>
        <begin position="22"/>
        <end position="35"/>
    </location>
</feature>
<evidence type="ECO:0000313" key="3">
    <source>
        <dbReference type="EMBL" id="BAF08169.2"/>
    </source>
</evidence>
<name>Q0E2W9_ORYSJ</name>
<gene>
    <name evidence="3" type="ordered locus">Os02g0207900</name>
</gene>